<evidence type="ECO:0000313" key="1">
    <source>
        <dbReference type="EMBL" id="PNE33579.1"/>
    </source>
</evidence>
<keyword evidence="2" id="KW-1185">Reference proteome</keyword>
<accession>A0A2N8NXT2</accession>
<organism evidence="1 2">
    <name type="scientific">Streptomyces eurocidicus</name>
    <name type="common">Streptoverticillium eurocidicus</name>
    <dbReference type="NCBI Taxonomy" id="66423"/>
    <lineage>
        <taxon>Bacteria</taxon>
        <taxon>Bacillati</taxon>
        <taxon>Actinomycetota</taxon>
        <taxon>Actinomycetes</taxon>
        <taxon>Kitasatosporales</taxon>
        <taxon>Streptomycetaceae</taxon>
        <taxon>Streptomyces</taxon>
    </lineage>
</organism>
<dbReference type="SMR" id="A0A2N8NXT2"/>
<evidence type="ECO:0008006" key="3">
    <source>
        <dbReference type="Google" id="ProtNLM"/>
    </source>
</evidence>
<protein>
    <recommendedName>
        <fullName evidence="3">TenA family transcriptional regulator</fullName>
    </recommendedName>
</protein>
<sequence>MAQGGSVTDIQYASNRSARHGLAPTPHPPWVEAMLAELQTDWDAVLGSRHFAAVREQKVSDETLRRSFMDFFCIVEAFPRYMGACLARTTFGLRPGDLEARNWLIGNIRTEASHAQWYLDWAMASGVTYEEIVTHRPGPEAGALYEYLWSVSNRGTLAEAFGAVNYAIEGVTGQWSRLVLPAVRHRLDGNPRALRWLEAHAEYDDAHPREALELVKLTAGDDETREKAKFATRRSLQLFRRALDALG</sequence>
<evidence type="ECO:0000313" key="2">
    <source>
        <dbReference type="Proteomes" id="UP000235945"/>
    </source>
</evidence>
<reference evidence="2" key="1">
    <citation type="submission" date="2015-07" db="EMBL/GenBank/DDBJ databases">
        <authorList>
            <person name="Graham D.E."/>
            <person name="Giannone R.J."/>
            <person name="Gulvik C.A."/>
            <person name="Hettich R.L."/>
            <person name="Klingeman D.M."/>
            <person name="Mahan K.M."/>
            <person name="Parry R.J."/>
            <person name="Spain J.C."/>
        </authorList>
    </citation>
    <scope>NUCLEOTIDE SEQUENCE [LARGE SCALE GENOMIC DNA]</scope>
    <source>
        <strain evidence="2">ATCC 27428</strain>
    </source>
</reference>
<dbReference type="InterPro" id="IPR016084">
    <property type="entry name" value="Haem_Oase-like_multi-hlx"/>
</dbReference>
<dbReference type="SUPFAM" id="SSF48613">
    <property type="entry name" value="Heme oxygenase-like"/>
    <property type="match status" value="1"/>
</dbReference>
<comment type="caution">
    <text evidence="1">The sequence shown here is derived from an EMBL/GenBank/DDBJ whole genome shotgun (WGS) entry which is preliminary data.</text>
</comment>
<dbReference type="EMBL" id="LGUI01000003">
    <property type="protein sequence ID" value="PNE33579.1"/>
    <property type="molecule type" value="Genomic_DNA"/>
</dbReference>
<name>A0A2N8NXT2_STREU</name>
<dbReference type="Proteomes" id="UP000235945">
    <property type="component" value="Unassembled WGS sequence"/>
</dbReference>
<dbReference type="Pfam" id="PF14518">
    <property type="entry name" value="Haem_oxygenas_2"/>
    <property type="match status" value="1"/>
</dbReference>
<gene>
    <name evidence="1" type="ORF">AF335_12085</name>
</gene>
<dbReference type="AlphaFoldDB" id="A0A2N8NXT2"/>
<dbReference type="Gene3D" id="1.20.910.10">
    <property type="entry name" value="Heme oxygenase-like"/>
    <property type="match status" value="1"/>
</dbReference>
<proteinExistence type="predicted"/>